<feature type="compositionally biased region" description="Basic and acidic residues" evidence="4">
    <location>
        <begin position="2291"/>
        <end position="2302"/>
    </location>
</feature>
<evidence type="ECO:0000256" key="4">
    <source>
        <dbReference type="SAM" id="MobiDB-lite"/>
    </source>
</evidence>
<feature type="region of interest" description="Disordered" evidence="4">
    <location>
        <begin position="1433"/>
        <end position="1651"/>
    </location>
</feature>
<keyword evidence="5" id="KW-1133">Transmembrane helix</keyword>
<feature type="compositionally biased region" description="Polar residues" evidence="4">
    <location>
        <begin position="820"/>
        <end position="829"/>
    </location>
</feature>
<dbReference type="PROSITE" id="PS50238">
    <property type="entry name" value="RHOGAP"/>
    <property type="match status" value="1"/>
</dbReference>
<dbReference type="InterPro" id="IPR036028">
    <property type="entry name" value="SH3-like_dom_sf"/>
</dbReference>
<keyword evidence="1 3" id="KW-0728">SH3 domain</keyword>
<dbReference type="Pfam" id="PF00620">
    <property type="entry name" value="RhoGAP"/>
    <property type="match status" value="1"/>
</dbReference>
<feature type="compositionally biased region" description="Basic residues" evidence="4">
    <location>
        <begin position="1064"/>
        <end position="1079"/>
    </location>
</feature>
<feature type="compositionally biased region" description="Low complexity" evidence="4">
    <location>
        <begin position="1630"/>
        <end position="1642"/>
    </location>
</feature>
<dbReference type="InterPro" id="IPR001452">
    <property type="entry name" value="SH3_domain"/>
</dbReference>
<feature type="compositionally biased region" description="Low complexity" evidence="4">
    <location>
        <begin position="1816"/>
        <end position="1834"/>
    </location>
</feature>
<evidence type="ECO:0000256" key="5">
    <source>
        <dbReference type="SAM" id="Phobius"/>
    </source>
</evidence>
<proteinExistence type="predicted"/>
<sequence length="2769" mass="311139">MFDVQNIYGTPQIPRKRPCLQPRRMTLIDLRNVRVDEEDEPYRKSSTATIRSEGTGTQYYSSKHGGVLQVYDSSDNSSLDSKRSSCSNMRIRRDINERTFLVKVCSNDKTWKVRRTFKNFRSLDRQLHKCIYDRKFSRLTDLETEANRIQSYEVGDIVSVIDMPPVEDTIWWRGKRGFEVGFFPSECVEVIGDKVPPSMESRIPSSSLASRKQKPCKADICLVFVLLYQLSIHSKIEKVLKKKIFLTLVFKTMVEIIEIAVKKLETFENLIKKKTILVNLEYQANKNSLMEVIGKLTDFFPHNFFMDNILKLLLCQIKTHLLLVHIYQIMKLINTIALLNFHLLIKDILADSCYKSTDIIFSWKMNYIYGLICFSVFIFIFFFYLFICFGNIWLYDGLHAGLALCDLQSLYIPECIFKTRIDIIISLSVCMCLIVTNVCFYNKLSGILLLNLKKSFSFIYFKRILIQLQFKSLISHISCDVNFDTFDIVVIRKHGKFLSFLRMFFSTRPARTELKQSGIVKERVFGCDLGEHLLNSDHEVPQVLISCAEVIENYGIVDGIYRLSGITSNIQKLRNSFDEVSIPDLTSEVYLQDIHSISSLLKMYFRELPNPLLTYQLYDKFAEAVRDEDNKLWKVHDVVQQLPPPHYRTTQYLMRHLARVAAFGNDTGMHSKNLAIVWAPNLLRSKELESGGGAAALQGVGIQAVVTECLIVYADLIFSDKMPSYSSPELKNSHRKPRPKSLAISTPTKLISLEEARERALSASLRPPPQKYIEVGGGPKKLPTRYHTVLDLPGYKKKALSKDSEFNKAKKSPSGWRSIFTKSGRQGSMKQKDPLELKPLERKAITEEDVHNWKRRRLRGAKSAESLLNLASSSCDTTLHSNSSMILNVYSTDEDSTPRTKHKRSLSSDSPRALAHSDHSISYPSFITADSASSRDETEGSGRKSERKPSFVRGDKKRQVIPHRKTPSAPSTPRQDLDRGSPPVESRYLNSKGDDSKQKASSQPILDSVDEKHLRHEQVIRRQDVMSLSASGRLDSMSDDKFVLRLEDVDLLKSEHSKSDELRGKRKGSKTPPRERRKFNKEEKQKEKSPGKESVNNEIVTIDLPESPGAKRKNWLGSASSTPASTPEEPPTVNYYYSRHHDYAEILSDEEKATIEGKVLSKSNDDIINVGIHDRTLTDESGIEYSSENIPMDISPHYGEKVETTFPSLENQDVSQTNYSPLQSLGPYCSNSSDEHSDRSFYDNQDPISETSPTAPVIQSKMSKCLSVPSDIQKSLENLNSGSQSDLLSSITLSELSTSVDSFNVSFNDDLALTHRSRRSVSLDSLKDSESPLTRTLREINAQIDDAFKKDLEKAHKMQEHVKTAKLVKQEMYDNVTTESRTEKETTFGINTNDNETSTIVQKSEKSASNVYVDRPMAEVQVIETARVIRAPLQPSRKTKQDAALPPVASQNEPVLTKQDSDTSFTPGKETSKKYSVDRRIGKSPEAYEDLSPLSMLSPLSPMSPMSPTTGRPPFGLSGSSDEDSSKTSSPVQSRPHDSKRSTARHGKVQFELSEEDLNFLSMQGRLTESQSSNKSNESLAMDKKDSSGQSETESPKTSPSVHRTQPTSPPAGKGVRDFPELMFHSNKVQSPQSSPRSPRQQPRWEDLAGLNQDFRAMAGLNNNSTSAKDVSVRKKVLSKTDSFDQESPVGEEASFDRKLQDLSDFNEIWRKQLAPTGDVCRLTGEDGSRKISQGQTKEVQNRDSHVTTERPTLKKSSTIAAMEMASHYHDVSRERTPECGNDEQTVTIEKPMIKKCMTDLDIPQIKHCTLLTQDSHSTTSSSGVSESVQEVNSMPSGGDERNYSEMHSNFDMYGTEKSLAQNIDSRKDDVRERSFYENADDFDITAAEIFSNKNENQDLICGDISSSPDEIMDTSDLLRTDNSAIDNLHNMTIYQNQLNPVLPAIRNPSEQSMQGNLSLRLDSDPVHDQVSTSETMVTTNQDGQLQTHVIWYTENTGPGNTQAESGVVFSPVLDEIDINESCFGIPTHQNLSNEMREKMQEKLKAKSGGRSDQGTMPALETVQVQGSFIYQEQSGHELHVGFTGQRMEVESTLQFSSEVSSVNLPAEDIQMLTQGPTLVADPQIINQIDNTEEAFQNEINAERELSMSLRSDSQRSNAGGNLPRNDDCCQPCDNTVLSPGLEHLNRVSPRSVSSAKSEFGAGSYSFYSPHDSSGFRHQNVDRLPELAPPEQEVLELSRPRFVKRGKSHESKSGKFAFKEGVDKSWPQKDSKRLLVKSEGCKCNDQTVSERGESKLILDRKPSFQKKSNDGQSSEQVETENNDDVFVDPSEVKCTPALSASQVGSVGQRSGIDQINRNRSPLFVEELPSRSSLDESYLQMASDRHGDYTNLDIEQEGGEDIRFVKAHKSAKLQTLKELFEKTNQEHSKRSEKKRQVSDPAIQSTKLVCLPKSPVSERSKVSEFSSPVLATSKRSAFAKQRSYSQTERFTATDFDREISWSSHSPSLGGRTNGIHDEWHVPRSRRSISTDVGLEFGLKRDFVRGDKFFEKHSVASAGKPPRHRSSSRNRTPSESSVSEAESSYRISNGSPRSTRHVSFQHSDSPESSPKSVHSFGSPGSRRSVTMETVDSEVLELIGGSGQAQNRMSQSLTMISGGMPISASNFENGSNLERKGSIKELRHFFETKQRSSLDESSRRTPPPRPPGQYRFRSVSPTVGIGSRESQSQDFLEIKNVRHSLELPPGSSLSHSEGIVRPQAMRMGPKPFYGARK</sequence>
<dbReference type="SMART" id="SM00324">
    <property type="entry name" value="RhoGAP"/>
    <property type="match status" value="1"/>
</dbReference>
<evidence type="ECO:0000259" key="7">
    <source>
        <dbReference type="PROSITE" id="PS50238"/>
    </source>
</evidence>
<comment type="caution">
    <text evidence="8">The sequence shown here is derived from an EMBL/GenBank/DDBJ whole genome shotgun (WGS) entry which is preliminary data.</text>
</comment>
<feature type="transmembrane region" description="Helical" evidence="5">
    <location>
        <begin position="322"/>
        <end position="345"/>
    </location>
</feature>
<feature type="compositionally biased region" description="Low complexity" evidence="4">
    <location>
        <begin position="2566"/>
        <end position="2581"/>
    </location>
</feature>
<accession>A0ABQ9FJL6</accession>
<feature type="region of interest" description="Disordered" evidence="4">
    <location>
        <begin position="1054"/>
        <end position="1130"/>
    </location>
</feature>
<dbReference type="SUPFAM" id="SSF48350">
    <property type="entry name" value="GTPase activation domain, GAP"/>
    <property type="match status" value="1"/>
</dbReference>
<keyword evidence="9" id="KW-1185">Reference proteome</keyword>
<evidence type="ECO:0000256" key="1">
    <source>
        <dbReference type="ARBA" id="ARBA00022443"/>
    </source>
</evidence>
<feature type="region of interest" description="Disordered" evidence="4">
    <location>
        <begin position="2551"/>
        <end position="2623"/>
    </location>
</feature>
<feature type="region of interest" description="Disordered" evidence="4">
    <location>
        <begin position="804"/>
        <end position="836"/>
    </location>
</feature>
<evidence type="ECO:0000256" key="2">
    <source>
        <dbReference type="ARBA" id="ARBA00022468"/>
    </source>
</evidence>
<reference evidence="8 9" key="1">
    <citation type="submission" date="2022-12" db="EMBL/GenBank/DDBJ databases">
        <title>Chromosome-level genome of Tegillarca granosa.</title>
        <authorList>
            <person name="Kim J."/>
        </authorList>
    </citation>
    <scope>NUCLEOTIDE SEQUENCE [LARGE SCALE GENOMIC DNA]</scope>
    <source>
        <strain evidence="8">Teg-2019</strain>
        <tissue evidence="8">Adductor muscle</tissue>
    </source>
</reference>
<feature type="transmembrane region" description="Helical" evidence="5">
    <location>
        <begin position="366"/>
        <end position="386"/>
    </location>
</feature>
<feature type="compositionally biased region" description="Polar residues" evidence="4">
    <location>
        <begin position="920"/>
        <end position="932"/>
    </location>
</feature>
<evidence type="ECO:0000256" key="3">
    <source>
        <dbReference type="PROSITE-ProRule" id="PRU00192"/>
    </source>
</evidence>
<feature type="compositionally biased region" description="Polar residues" evidence="4">
    <location>
        <begin position="2149"/>
        <end position="2160"/>
    </location>
</feature>
<keyword evidence="5" id="KW-0812">Transmembrane</keyword>
<dbReference type="Gene3D" id="2.30.30.40">
    <property type="entry name" value="SH3 Domains"/>
    <property type="match status" value="1"/>
</dbReference>
<feature type="domain" description="Rho-GAP" evidence="7">
    <location>
        <begin position="527"/>
        <end position="718"/>
    </location>
</feature>
<feature type="region of interest" description="Disordered" evidence="4">
    <location>
        <begin position="890"/>
        <end position="1014"/>
    </location>
</feature>
<dbReference type="PROSITE" id="PS50002">
    <property type="entry name" value="SH3"/>
    <property type="match status" value="1"/>
</dbReference>
<evidence type="ECO:0000259" key="6">
    <source>
        <dbReference type="PROSITE" id="PS50002"/>
    </source>
</evidence>
<feature type="compositionally biased region" description="Basic and acidic residues" evidence="4">
    <location>
        <begin position="1054"/>
        <end position="1063"/>
    </location>
</feature>
<evidence type="ECO:0008006" key="10">
    <source>
        <dbReference type="Google" id="ProtNLM"/>
    </source>
</evidence>
<feature type="region of interest" description="Disordered" evidence="4">
    <location>
        <begin position="1227"/>
        <end position="1257"/>
    </location>
</feature>
<feature type="region of interest" description="Disordered" evidence="4">
    <location>
        <begin position="2291"/>
        <end position="2327"/>
    </location>
</feature>
<feature type="compositionally biased region" description="Polar residues" evidence="4">
    <location>
        <begin position="1242"/>
        <end position="1254"/>
    </location>
</feature>
<feature type="compositionally biased region" description="Low complexity" evidence="4">
    <location>
        <begin position="1491"/>
        <end position="1508"/>
    </location>
</feature>
<keyword evidence="5" id="KW-0472">Membrane</keyword>
<name>A0ABQ9FJL6_TEGGR</name>
<dbReference type="Gene3D" id="1.10.555.10">
    <property type="entry name" value="Rho GTPase activation protein"/>
    <property type="match status" value="1"/>
</dbReference>
<feature type="compositionally biased region" description="Polar residues" evidence="4">
    <location>
        <begin position="1588"/>
        <end position="1607"/>
    </location>
</feature>
<feature type="compositionally biased region" description="Basic and acidic residues" evidence="4">
    <location>
        <begin position="1080"/>
        <end position="1091"/>
    </location>
</feature>
<feature type="region of interest" description="Disordered" evidence="4">
    <location>
        <begin position="2682"/>
        <end position="2723"/>
    </location>
</feature>
<feature type="compositionally biased region" description="Polar residues" evidence="4">
    <location>
        <begin position="2582"/>
        <end position="2609"/>
    </location>
</feature>
<feature type="compositionally biased region" description="Basic and acidic residues" evidence="4">
    <location>
        <begin position="2682"/>
        <end position="2695"/>
    </location>
</feature>
<keyword evidence="2" id="KW-0343">GTPase activation</keyword>
<feature type="region of interest" description="Disordered" evidence="4">
    <location>
        <begin position="2147"/>
        <end position="2169"/>
    </location>
</feature>
<feature type="compositionally biased region" description="Basic and acidic residues" evidence="4">
    <location>
        <begin position="933"/>
        <end position="958"/>
    </location>
</feature>
<feature type="region of interest" description="Disordered" evidence="4">
    <location>
        <begin position="2737"/>
        <end position="2769"/>
    </location>
</feature>
<protein>
    <recommendedName>
        <fullName evidence="10">Rho GTPase-activating protein 32</fullName>
    </recommendedName>
</protein>
<feature type="compositionally biased region" description="Basic and acidic residues" evidence="4">
    <location>
        <begin position="1740"/>
        <end position="1753"/>
    </location>
</feature>
<dbReference type="SUPFAM" id="SSF50044">
    <property type="entry name" value="SH3-domain"/>
    <property type="match status" value="1"/>
</dbReference>
<feature type="region of interest" description="Disordered" evidence="4">
    <location>
        <begin position="1727"/>
        <end position="1755"/>
    </location>
</feature>
<feature type="compositionally biased region" description="Acidic residues" evidence="4">
    <location>
        <begin position="2317"/>
        <end position="2326"/>
    </location>
</feature>
<evidence type="ECO:0000313" key="9">
    <source>
        <dbReference type="Proteomes" id="UP001217089"/>
    </source>
</evidence>
<feature type="compositionally biased region" description="Basic and acidic residues" evidence="4">
    <location>
        <begin position="1470"/>
        <end position="1483"/>
    </location>
</feature>
<organism evidence="8 9">
    <name type="scientific">Tegillarca granosa</name>
    <name type="common">Malaysian cockle</name>
    <name type="synonym">Anadara granosa</name>
    <dbReference type="NCBI Taxonomy" id="220873"/>
    <lineage>
        <taxon>Eukaryota</taxon>
        <taxon>Metazoa</taxon>
        <taxon>Spiralia</taxon>
        <taxon>Lophotrochozoa</taxon>
        <taxon>Mollusca</taxon>
        <taxon>Bivalvia</taxon>
        <taxon>Autobranchia</taxon>
        <taxon>Pteriomorphia</taxon>
        <taxon>Arcoida</taxon>
        <taxon>Arcoidea</taxon>
        <taxon>Arcidae</taxon>
        <taxon>Tegillarca</taxon>
    </lineage>
</organism>
<feature type="region of interest" description="Disordered" evidence="4">
    <location>
        <begin position="1816"/>
        <end position="1842"/>
    </location>
</feature>
<gene>
    <name evidence="8" type="ORF">KUTeg_006136</name>
</gene>
<evidence type="ECO:0000313" key="8">
    <source>
        <dbReference type="EMBL" id="KAJ8316122.1"/>
    </source>
</evidence>
<dbReference type="PANTHER" id="PTHR15729">
    <property type="entry name" value="CDC42 GTPASE-ACTIVATING PROTEIN"/>
    <property type="match status" value="1"/>
</dbReference>
<dbReference type="InterPro" id="IPR000198">
    <property type="entry name" value="RhoGAP_dom"/>
</dbReference>
<dbReference type="InterPro" id="IPR051576">
    <property type="entry name" value="PX-Rho_GAP"/>
</dbReference>
<dbReference type="InterPro" id="IPR008936">
    <property type="entry name" value="Rho_GTPase_activation_prot"/>
</dbReference>
<dbReference type="EMBL" id="JARBDR010000328">
    <property type="protein sequence ID" value="KAJ8316122.1"/>
    <property type="molecule type" value="Genomic_DNA"/>
</dbReference>
<dbReference type="PANTHER" id="PTHR15729:SF10">
    <property type="entry name" value="GTPASE-ACTIVATING PROTEIN CDGAPR"/>
    <property type="match status" value="1"/>
</dbReference>
<feature type="compositionally biased region" description="Low complexity" evidence="4">
    <location>
        <begin position="1118"/>
        <end position="1127"/>
    </location>
</feature>
<dbReference type="Proteomes" id="UP001217089">
    <property type="component" value="Unassembled WGS sequence"/>
</dbReference>
<feature type="domain" description="SH3" evidence="6">
    <location>
        <begin position="123"/>
        <end position="193"/>
    </location>
</feature>
<feature type="compositionally biased region" description="Polar residues" evidence="4">
    <location>
        <begin position="1561"/>
        <end position="1579"/>
    </location>
</feature>